<comment type="subcellular location">
    <subcellularLocation>
        <location evidence="1">Membrane</location>
        <topology evidence="1">Single-pass membrane protein</topology>
    </subcellularLocation>
</comment>
<sequence length="440" mass="46216">MADPQMTDPQTDTEPDYKVERPKPKMTRQQMLGMGALLAGASLAALWTVWPSSRAIPNVETSAVEEFQDQAGGSPFGAIEPGPESKATGDGFSDIEGELASQREDLEARNATLQSEVERLQRELGDLADRADAEKDQTAKELALALEEAQSQNLALMEDMRRQFDQEIAVLKASADTAGAAEAQREAELAAKRAEREAQLAARVASPSVVFDDGQKGGAGDAGMGMPEAAAEGRDAAGRDFVQSGREATATEVSQVIANPSNTVLQGTMIEATLENAVDSSLPGQITAIVTRPVWSFDQAQILIPAGSRLFGDYSSDVAIGQGRILVAWTRLVTPDGQSVQMEAFGGDAQGRSGLTGKVNTRFGARFGSAALISLLGAAPAIAAAKYTDEISSDTAESIGEDLSVAMGSAVEAYTSLPPIITVAPGAAITVMVDRDLEIW</sequence>
<evidence type="ECO:0000256" key="4">
    <source>
        <dbReference type="ARBA" id="ARBA00022989"/>
    </source>
</evidence>
<evidence type="ECO:0000313" key="10">
    <source>
        <dbReference type="Proteomes" id="UP000238338"/>
    </source>
</evidence>
<protein>
    <submittedName>
        <fullName evidence="9">Type IV secretion system protein VirB10</fullName>
    </submittedName>
</protein>
<dbReference type="EMBL" id="PVEP01000009">
    <property type="protein sequence ID" value="PQV55373.1"/>
    <property type="molecule type" value="Genomic_DNA"/>
</dbReference>
<reference evidence="9 10" key="1">
    <citation type="submission" date="2018-02" db="EMBL/GenBank/DDBJ databases">
        <title>Genomic Encyclopedia of Archaeal and Bacterial Type Strains, Phase II (KMG-II): from individual species to whole genera.</title>
        <authorList>
            <person name="Goeker M."/>
        </authorList>
    </citation>
    <scope>NUCLEOTIDE SEQUENCE [LARGE SCALE GENOMIC DNA]</scope>
    <source>
        <strain evidence="9 10">DSM 18921</strain>
    </source>
</reference>
<dbReference type="CDD" id="cd16429">
    <property type="entry name" value="VirB10"/>
    <property type="match status" value="1"/>
</dbReference>
<dbReference type="RefSeq" id="WP_105515914.1">
    <property type="nucleotide sequence ID" value="NZ_PVEP01000009.1"/>
</dbReference>
<organism evidence="9 10">
    <name type="scientific">Albidovulum denitrificans</name>
    <dbReference type="NCBI Taxonomy" id="404881"/>
    <lineage>
        <taxon>Bacteria</taxon>
        <taxon>Pseudomonadati</taxon>
        <taxon>Pseudomonadota</taxon>
        <taxon>Alphaproteobacteria</taxon>
        <taxon>Rhodobacterales</taxon>
        <taxon>Paracoccaceae</taxon>
        <taxon>Albidovulum</taxon>
    </lineage>
</organism>
<evidence type="ECO:0000256" key="5">
    <source>
        <dbReference type="ARBA" id="ARBA00023136"/>
    </source>
</evidence>
<keyword evidence="10" id="KW-1185">Reference proteome</keyword>
<feature type="coiled-coil region" evidence="6">
    <location>
        <begin position="96"/>
        <end position="200"/>
    </location>
</feature>
<dbReference type="InterPro" id="IPR042217">
    <property type="entry name" value="T4SS_VirB10/TrbI"/>
</dbReference>
<dbReference type="OrthoDB" id="9807354at2"/>
<dbReference type="Pfam" id="PF03743">
    <property type="entry name" value="TrbI"/>
    <property type="match status" value="1"/>
</dbReference>
<evidence type="ECO:0000256" key="6">
    <source>
        <dbReference type="SAM" id="Coils"/>
    </source>
</evidence>
<proteinExistence type="inferred from homology"/>
<keyword evidence="5 8" id="KW-0472">Membrane</keyword>
<evidence type="ECO:0000256" key="1">
    <source>
        <dbReference type="ARBA" id="ARBA00004167"/>
    </source>
</evidence>
<dbReference type="AlphaFoldDB" id="A0A2S8S3L2"/>
<evidence type="ECO:0000256" key="2">
    <source>
        <dbReference type="ARBA" id="ARBA00010265"/>
    </source>
</evidence>
<dbReference type="GO" id="GO:0016020">
    <property type="term" value="C:membrane"/>
    <property type="evidence" value="ECO:0007669"/>
    <property type="project" value="UniProtKB-SubCell"/>
</dbReference>
<feature type="region of interest" description="Disordered" evidence="7">
    <location>
        <begin position="212"/>
        <end position="236"/>
    </location>
</feature>
<dbReference type="InterPro" id="IPR005498">
    <property type="entry name" value="T4SS_VirB10/TraB/TrbI"/>
</dbReference>
<name>A0A2S8S3L2_9RHOB</name>
<comment type="caution">
    <text evidence="9">The sequence shown here is derived from an EMBL/GenBank/DDBJ whole genome shotgun (WGS) entry which is preliminary data.</text>
</comment>
<gene>
    <name evidence="9" type="ORF">LX70_03334</name>
</gene>
<accession>A0A2S8S3L2</accession>
<dbReference type="Proteomes" id="UP000238338">
    <property type="component" value="Unassembled WGS sequence"/>
</dbReference>
<feature type="region of interest" description="Disordered" evidence="7">
    <location>
        <begin position="1"/>
        <end position="24"/>
    </location>
</feature>
<evidence type="ECO:0000256" key="8">
    <source>
        <dbReference type="SAM" id="Phobius"/>
    </source>
</evidence>
<feature type="transmembrane region" description="Helical" evidence="8">
    <location>
        <begin position="31"/>
        <end position="50"/>
    </location>
</feature>
<evidence type="ECO:0000256" key="3">
    <source>
        <dbReference type="ARBA" id="ARBA00022692"/>
    </source>
</evidence>
<feature type="region of interest" description="Disordered" evidence="7">
    <location>
        <begin position="67"/>
        <end position="93"/>
    </location>
</feature>
<keyword evidence="6" id="KW-0175">Coiled coil</keyword>
<dbReference type="Gene3D" id="2.40.128.260">
    <property type="entry name" value="Type IV secretion system, VirB10/TraB/TrbI"/>
    <property type="match status" value="1"/>
</dbReference>
<comment type="similarity">
    <text evidence="2">Belongs to the TrbI/VirB10 family.</text>
</comment>
<dbReference type="InterPro" id="IPR006311">
    <property type="entry name" value="TAT_signal"/>
</dbReference>
<keyword evidence="4 8" id="KW-1133">Transmembrane helix</keyword>
<dbReference type="PROSITE" id="PS51318">
    <property type="entry name" value="TAT"/>
    <property type="match status" value="1"/>
</dbReference>
<keyword evidence="3 8" id="KW-0812">Transmembrane</keyword>
<evidence type="ECO:0000256" key="7">
    <source>
        <dbReference type="SAM" id="MobiDB-lite"/>
    </source>
</evidence>
<evidence type="ECO:0000313" key="9">
    <source>
        <dbReference type="EMBL" id="PQV55373.1"/>
    </source>
</evidence>